<dbReference type="KEGG" id="npv:OHM77_07215"/>
<proteinExistence type="predicted"/>
<reference evidence="1" key="1">
    <citation type="journal article" date="2023" name="Nat. Microbiol.">
        <title>Enrichment and characterization of a nitric oxide-reducing microbial community in a continuous bioreactor.</title>
        <authorList>
            <person name="Garrido-Amador P."/>
            <person name="Stortenbeker N."/>
            <person name="Wessels H.J.C.T."/>
            <person name="Speth D.R."/>
            <person name="Garcia-Heredia I."/>
            <person name="Kartal B."/>
        </authorList>
    </citation>
    <scope>NUCLEOTIDE SEQUENCE</scope>
    <source>
        <strain evidence="1">MAG1</strain>
    </source>
</reference>
<dbReference type="Proteomes" id="UP001234916">
    <property type="component" value="Chromosome"/>
</dbReference>
<name>A0AA49IXJ7_9PROT</name>
<sequence>MIILDGIQLPAGLLWSDEWTASRVAQSVRRTLDGSVVVFYGQLQAGLPITLESESDAGWFTRAQIEALALRAASPGGVYSLTLRGEARQVMFRHQDAPAFDARPLVPVANPQPGDFYLATLKLMTV</sequence>
<accession>A0AA49IXJ7</accession>
<dbReference type="AlphaFoldDB" id="A0AA49IXJ7"/>
<gene>
    <name evidence="1" type="ORF">OHM77_07215</name>
</gene>
<organism evidence="1">
    <name type="scientific">Candidatus Nitricoxidivorans perseverans</name>
    <dbReference type="NCBI Taxonomy" id="2975601"/>
    <lineage>
        <taxon>Bacteria</taxon>
        <taxon>Pseudomonadati</taxon>
        <taxon>Pseudomonadota</taxon>
        <taxon>Betaproteobacteria</taxon>
        <taxon>Nitrosomonadales</taxon>
        <taxon>Sterolibacteriaceae</taxon>
        <taxon>Candidatus Nitricoxidivorans</taxon>
    </lineage>
</organism>
<evidence type="ECO:0000313" key="1">
    <source>
        <dbReference type="EMBL" id="WIM04501.1"/>
    </source>
</evidence>
<protein>
    <submittedName>
        <fullName evidence="1">Uncharacterized protein</fullName>
    </submittedName>
</protein>
<dbReference type="EMBL" id="CP107246">
    <property type="protein sequence ID" value="WIM04501.1"/>
    <property type="molecule type" value="Genomic_DNA"/>
</dbReference>